<dbReference type="AlphaFoldDB" id="A0A3N4J927"/>
<accession>A0A3N4J927</accession>
<feature type="region of interest" description="Disordered" evidence="1">
    <location>
        <begin position="65"/>
        <end position="134"/>
    </location>
</feature>
<name>A0A3N4J927_9PEZI</name>
<sequence>MEKIGHLLNILIGEKRDIQDAGAKPSLANAKGTSFLLCFFVAKEGELSPCAPADEVPAGRFMAKNVNKEKGKGSTNRGRKHCAVTILHTQMKKRSKKKKKLKAKSKRSYAQLQRKEKEIQKKLDSRNDQDKRIR</sequence>
<proteinExistence type="predicted"/>
<gene>
    <name evidence="2" type="ORF">L873DRAFT_1395012</name>
</gene>
<organism evidence="2 3">
    <name type="scientific">Choiromyces venosus 120613-1</name>
    <dbReference type="NCBI Taxonomy" id="1336337"/>
    <lineage>
        <taxon>Eukaryota</taxon>
        <taxon>Fungi</taxon>
        <taxon>Dikarya</taxon>
        <taxon>Ascomycota</taxon>
        <taxon>Pezizomycotina</taxon>
        <taxon>Pezizomycetes</taxon>
        <taxon>Pezizales</taxon>
        <taxon>Tuberaceae</taxon>
        <taxon>Choiromyces</taxon>
    </lineage>
</organism>
<evidence type="ECO:0000313" key="2">
    <source>
        <dbReference type="EMBL" id="RPA94793.1"/>
    </source>
</evidence>
<evidence type="ECO:0000256" key="1">
    <source>
        <dbReference type="SAM" id="MobiDB-lite"/>
    </source>
</evidence>
<dbReference type="Proteomes" id="UP000276215">
    <property type="component" value="Unassembled WGS sequence"/>
</dbReference>
<evidence type="ECO:0000313" key="3">
    <source>
        <dbReference type="Proteomes" id="UP000276215"/>
    </source>
</evidence>
<dbReference type="EMBL" id="ML120433">
    <property type="protein sequence ID" value="RPA94793.1"/>
    <property type="molecule type" value="Genomic_DNA"/>
</dbReference>
<protein>
    <submittedName>
        <fullName evidence="2">Uncharacterized protein</fullName>
    </submittedName>
</protein>
<feature type="compositionally biased region" description="Basic residues" evidence="1">
    <location>
        <begin position="90"/>
        <end position="107"/>
    </location>
</feature>
<feature type="compositionally biased region" description="Basic and acidic residues" evidence="1">
    <location>
        <begin position="113"/>
        <end position="134"/>
    </location>
</feature>
<keyword evidence="3" id="KW-1185">Reference proteome</keyword>
<reference evidence="2 3" key="1">
    <citation type="journal article" date="2018" name="Nat. Ecol. Evol.">
        <title>Pezizomycetes genomes reveal the molecular basis of ectomycorrhizal truffle lifestyle.</title>
        <authorList>
            <person name="Murat C."/>
            <person name="Payen T."/>
            <person name="Noel B."/>
            <person name="Kuo A."/>
            <person name="Morin E."/>
            <person name="Chen J."/>
            <person name="Kohler A."/>
            <person name="Krizsan K."/>
            <person name="Balestrini R."/>
            <person name="Da Silva C."/>
            <person name="Montanini B."/>
            <person name="Hainaut M."/>
            <person name="Levati E."/>
            <person name="Barry K.W."/>
            <person name="Belfiori B."/>
            <person name="Cichocki N."/>
            <person name="Clum A."/>
            <person name="Dockter R.B."/>
            <person name="Fauchery L."/>
            <person name="Guy J."/>
            <person name="Iotti M."/>
            <person name="Le Tacon F."/>
            <person name="Lindquist E.A."/>
            <person name="Lipzen A."/>
            <person name="Malagnac F."/>
            <person name="Mello A."/>
            <person name="Molinier V."/>
            <person name="Miyauchi S."/>
            <person name="Poulain J."/>
            <person name="Riccioni C."/>
            <person name="Rubini A."/>
            <person name="Sitrit Y."/>
            <person name="Splivallo R."/>
            <person name="Traeger S."/>
            <person name="Wang M."/>
            <person name="Zifcakova L."/>
            <person name="Wipf D."/>
            <person name="Zambonelli A."/>
            <person name="Paolocci F."/>
            <person name="Nowrousian M."/>
            <person name="Ottonello S."/>
            <person name="Baldrian P."/>
            <person name="Spatafora J.W."/>
            <person name="Henrissat B."/>
            <person name="Nagy L.G."/>
            <person name="Aury J.M."/>
            <person name="Wincker P."/>
            <person name="Grigoriev I.V."/>
            <person name="Bonfante P."/>
            <person name="Martin F.M."/>
        </authorList>
    </citation>
    <scope>NUCLEOTIDE SEQUENCE [LARGE SCALE GENOMIC DNA]</scope>
    <source>
        <strain evidence="2 3">120613-1</strain>
    </source>
</reference>